<dbReference type="NCBIfam" id="TIGR01764">
    <property type="entry name" value="excise"/>
    <property type="match status" value="1"/>
</dbReference>
<dbReference type="InterPro" id="IPR041657">
    <property type="entry name" value="HTH_17"/>
</dbReference>
<dbReference type="Proteomes" id="UP000323521">
    <property type="component" value="Chromosome"/>
</dbReference>
<dbReference type="SUPFAM" id="SSF46955">
    <property type="entry name" value="Putative DNA-binding domain"/>
    <property type="match status" value="1"/>
</dbReference>
<dbReference type="EMBL" id="CP017634">
    <property type="protein sequence ID" value="ATW24515.1"/>
    <property type="molecule type" value="Genomic_DNA"/>
</dbReference>
<dbReference type="KEGG" id="fwa:DCMF_06735"/>
<reference evidence="2 3" key="1">
    <citation type="submission" date="2016-10" db="EMBL/GenBank/DDBJ databases">
        <title>Complete Genome Sequence of Peptococcaceae strain DCMF.</title>
        <authorList>
            <person name="Edwards R.J."/>
            <person name="Holland S.I."/>
            <person name="Deshpande N.P."/>
            <person name="Wong Y.K."/>
            <person name="Ertan H."/>
            <person name="Manefield M."/>
            <person name="Russell T.L."/>
            <person name="Lee M.J."/>
        </authorList>
    </citation>
    <scope>NUCLEOTIDE SEQUENCE [LARGE SCALE GENOMIC DNA]</scope>
    <source>
        <strain evidence="2 3">DCMF</strain>
    </source>
</reference>
<evidence type="ECO:0000313" key="3">
    <source>
        <dbReference type="Proteomes" id="UP000323521"/>
    </source>
</evidence>
<keyword evidence="3" id="KW-1185">Reference proteome</keyword>
<evidence type="ECO:0000313" key="2">
    <source>
        <dbReference type="EMBL" id="ATW24515.1"/>
    </source>
</evidence>
<dbReference type="GO" id="GO:0003677">
    <property type="term" value="F:DNA binding"/>
    <property type="evidence" value="ECO:0007669"/>
    <property type="project" value="InterPro"/>
</dbReference>
<dbReference type="Gene3D" id="1.10.1660.10">
    <property type="match status" value="1"/>
</dbReference>
<dbReference type="InterPro" id="IPR010093">
    <property type="entry name" value="SinI_DNA-bd"/>
</dbReference>
<dbReference type="AlphaFoldDB" id="A0A3G1KQY5"/>
<feature type="domain" description="Helix-turn-helix" evidence="1">
    <location>
        <begin position="10"/>
        <end position="58"/>
    </location>
</feature>
<dbReference type="InterPro" id="IPR009061">
    <property type="entry name" value="DNA-bd_dom_put_sf"/>
</dbReference>
<dbReference type="Pfam" id="PF12728">
    <property type="entry name" value="HTH_17"/>
    <property type="match status" value="1"/>
</dbReference>
<sequence length="71" mass="8108">MKQNESPLINTTQACKMLGISAKTLRRWCRDGFISYYTTVGGHKRFSSKMLQEFLEENLVKSAGSRPFSCE</sequence>
<proteinExistence type="predicted"/>
<organism evidence="2 3">
    <name type="scientific">Formimonas warabiya</name>
    <dbReference type="NCBI Taxonomy" id="1761012"/>
    <lineage>
        <taxon>Bacteria</taxon>
        <taxon>Bacillati</taxon>
        <taxon>Bacillota</taxon>
        <taxon>Clostridia</taxon>
        <taxon>Eubacteriales</taxon>
        <taxon>Peptococcaceae</taxon>
        <taxon>Candidatus Formimonas</taxon>
    </lineage>
</organism>
<dbReference type="RefSeq" id="WP_148133714.1">
    <property type="nucleotide sequence ID" value="NZ_CP017634.1"/>
</dbReference>
<accession>A0A3G1KQY5</accession>
<dbReference type="OrthoDB" id="3575335at2"/>
<name>A0A3G1KQY5_FORW1</name>
<protein>
    <recommendedName>
        <fullName evidence="1">Helix-turn-helix domain-containing protein</fullName>
    </recommendedName>
</protein>
<evidence type="ECO:0000259" key="1">
    <source>
        <dbReference type="Pfam" id="PF12728"/>
    </source>
</evidence>
<gene>
    <name evidence="2" type="ORF">DCMF_06735</name>
</gene>